<dbReference type="Proteomes" id="UP001209878">
    <property type="component" value="Unassembled WGS sequence"/>
</dbReference>
<gene>
    <name evidence="2" type="ORF">NP493_1143g01036</name>
</gene>
<protein>
    <submittedName>
        <fullName evidence="2">Uncharacterized protein</fullName>
    </submittedName>
</protein>
<dbReference type="Gene3D" id="3.30.40.10">
    <property type="entry name" value="Zinc/RING finger domain, C3HC4 (zinc finger)"/>
    <property type="match status" value="1"/>
</dbReference>
<dbReference type="SUPFAM" id="SSF57903">
    <property type="entry name" value="FYVE/PHD zinc finger"/>
    <property type="match status" value="1"/>
</dbReference>
<name>A0AAD9KGN8_RIDPI</name>
<reference evidence="2" key="1">
    <citation type="journal article" date="2023" name="Mol. Biol. Evol.">
        <title>Third-Generation Sequencing Reveals the Adaptive Role of the Epigenome in Three Deep-Sea Polychaetes.</title>
        <authorList>
            <person name="Perez M."/>
            <person name="Aroh O."/>
            <person name="Sun Y."/>
            <person name="Lan Y."/>
            <person name="Juniper S.K."/>
            <person name="Young C.R."/>
            <person name="Angers B."/>
            <person name="Qian P.Y."/>
        </authorList>
    </citation>
    <scope>NUCLEOTIDE SEQUENCE</scope>
    <source>
        <strain evidence="2">R07B-5</strain>
    </source>
</reference>
<dbReference type="InterPro" id="IPR013083">
    <property type="entry name" value="Znf_RING/FYVE/PHD"/>
</dbReference>
<comment type="caution">
    <text evidence="2">The sequence shown here is derived from an EMBL/GenBank/DDBJ whole genome shotgun (WGS) entry which is preliminary data.</text>
</comment>
<evidence type="ECO:0000313" key="3">
    <source>
        <dbReference type="Proteomes" id="UP001209878"/>
    </source>
</evidence>
<dbReference type="EMBL" id="JAODUO010001142">
    <property type="protein sequence ID" value="KAK2170765.1"/>
    <property type="molecule type" value="Genomic_DNA"/>
</dbReference>
<evidence type="ECO:0000313" key="2">
    <source>
        <dbReference type="EMBL" id="KAK2170765.1"/>
    </source>
</evidence>
<organism evidence="2 3">
    <name type="scientific">Ridgeia piscesae</name>
    <name type="common">Tubeworm</name>
    <dbReference type="NCBI Taxonomy" id="27915"/>
    <lineage>
        <taxon>Eukaryota</taxon>
        <taxon>Metazoa</taxon>
        <taxon>Spiralia</taxon>
        <taxon>Lophotrochozoa</taxon>
        <taxon>Annelida</taxon>
        <taxon>Polychaeta</taxon>
        <taxon>Sedentaria</taxon>
        <taxon>Canalipalpata</taxon>
        <taxon>Sabellida</taxon>
        <taxon>Siboglinidae</taxon>
        <taxon>Ridgeia</taxon>
    </lineage>
</organism>
<accession>A0AAD9KGN8</accession>
<dbReference type="InterPro" id="IPR011011">
    <property type="entry name" value="Znf_FYVE_PHD"/>
</dbReference>
<keyword evidence="3" id="KW-1185">Reference proteome</keyword>
<proteinExistence type="predicted"/>
<dbReference type="AlphaFoldDB" id="A0AAD9KGN8"/>
<sequence length="186" mass="20456">MSPDFEYKYFPASTNTTAGWKSNNFYKIASPNQKHPTCFAILILMQAGDLNPNPGPYKPKFPCAICKKAASCNSWYHVDCMGMSTIAYNALQNSQVSWICCQCGIPNFASSLISNSTIELTNSFSVLSDISTSDCCEPLSPPLATSSPYKQRDNTKNNNLNNTRSGKSRTDKTKKHTQGAPTSTKR</sequence>
<evidence type="ECO:0000256" key="1">
    <source>
        <dbReference type="SAM" id="MobiDB-lite"/>
    </source>
</evidence>
<feature type="region of interest" description="Disordered" evidence="1">
    <location>
        <begin position="141"/>
        <end position="186"/>
    </location>
</feature>